<name>A0AA36GIR0_CYLNA</name>
<dbReference type="EMBL" id="CATQJL010000112">
    <property type="protein sequence ID" value="CAJ0593485.1"/>
    <property type="molecule type" value="Genomic_DNA"/>
</dbReference>
<proteinExistence type="predicted"/>
<sequence length="120" mass="13915">MNKTRFQKFAIGSKPVSDGRSTFAAAHVYRSRILRRFASQSTHFPWKLLQKWLSGYQRYEENERHVEVWSFPALPEAKAAAVAASYLMSQHHQYARSHESENGDAQHPRQIFRCTLSDSC</sequence>
<comment type="caution">
    <text evidence="1">The sequence shown here is derived from an EMBL/GenBank/DDBJ whole genome shotgun (WGS) entry which is preliminary data.</text>
</comment>
<accession>A0AA36GIR0</accession>
<organism evidence="1 2">
    <name type="scientific">Cylicocyclus nassatus</name>
    <name type="common">Nematode worm</name>
    <dbReference type="NCBI Taxonomy" id="53992"/>
    <lineage>
        <taxon>Eukaryota</taxon>
        <taxon>Metazoa</taxon>
        <taxon>Ecdysozoa</taxon>
        <taxon>Nematoda</taxon>
        <taxon>Chromadorea</taxon>
        <taxon>Rhabditida</taxon>
        <taxon>Rhabditina</taxon>
        <taxon>Rhabditomorpha</taxon>
        <taxon>Strongyloidea</taxon>
        <taxon>Strongylidae</taxon>
        <taxon>Cylicocyclus</taxon>
    </lineage>
</organism>
<evidence type="ECO:0000313" key="2">
    <source>
        <dbReference type="Proteomes" id="UP001176961"/>
    </source>
</evidence>
<evidence type="ECO:0000313" key="1">
    <source>
        <dbReference type="EMBL" id="CAJ0593485.1"/>
    </source>
</evidence>
<dbReference type="AlphaFoldDB" id="A0AA36GIR0"/>
<gene>
    <name evidence="1" type="ORF">CYNAS_LOCUS5468</name>
</gene>
<protein>
    <submittedName>
        <fullName evidence="1">Uncharacterized protein</fullName>
    </submittedName>
</protein>
<keyword evidence="2" id="KW-1185">Reference proteome</keyword>
<dbReference type="Proteomes" id="UP001176961">
    <property type="component" value="Unassembled WGS sequence"/>
</dbReference>
<reference evidence="1" key="1">
    <citation type="submission" date="2023-07" db="EMBL/GenBank/DDBJ databases">
        <authorList>
            <consortium name="CYATHOMIX"/>
        </authorList>
    </citation>
    <scope>NUCLEOTIDE SEQUENCE</scope>
    <source>
        <strain evidence="1">N/A</strain>
    </source>
</reference>